<proteinExistence type="predicted"/>
<dbReference type="AlphaFoldDB" id="A0A934R2D5"/>
<keyword evidence="1" id="KW-0732">Signal</keyword>
<feature type="signal peptide" evidence="1">
    <location>
        <begin position="1"/>
        <end position="21"/>
    </location>
</feature>
<reference evidence="2" key="1">
    <citation type="submission" date="2021-01" db="EMBL/GenBank/DDBJ databases">
        <title>Modified the classification status of verrucomicrobia.</title>
        <authorList>
            <person name="Feng X."/>
        </authorList>
    </citation>
    <scope>NUCLEOTIDE SEQUENCE</scope>
    <source>
        <strain evidence="2">JCM 18052</strain>
    </source>
</reference>
<comment type="caution">
    <text evidence="2">The sequence shown here is derived from an EMBL/GenBank/DDBJ whole genome shotgun (WGS) entry which is preliminary data.</text>
</comment>
<accession>A0A934R2D5</accession>
<evidence type="ECO:0000313" key="3">
    <source>
        <dbReference type="Proteomes" id="UP000600139"/>
    </source>
</evidence>
<gene>
    <name evidence="2" type="ORF">JIN84_08130</name>
</gene>
<dbReference type="EMBL" id="JAENIK010000009">
    <property type="protein sequence ID" value="MBK1815579.1"/>
    <property type="molecule type" value="Genomic_DNA"/>
</dbReference>
<dbReference type="Gene3D" id="1.10.620.20">
    <property type="entry name" value="Ribonucleotide Reductase, subunit A"/>
    <property type="match status" value="1"/>
</dbReference>
<organism evidence="2 3">
    <name type="scientific">Luteolibacter yonseiensis</name>
    <dbReference type="NCBI Taxonomy" id="1144680"/>
    <lineage>
        <taxon>Bacteria</taxon>
        <taxon>Pseudomonadati</taxon>
        <taxon>Verrucomicrobiota</taxon>
        <taxon>Verrucomicrobiia</taxon>
        <taxon>Verrucomicrobiales</taxon>
        <taxon>Verrucomicrobiaceae</taxon>
        <taxon>Luteolibacter</taxon>
    </lineage>
</organism>
<keyword evidence="3" id="KW-1185">Reference proteome</keyword>
<evidence type="ECO:0008006" key="4">
    <source>
        <dbReference type="Google" id="ProtNLM"/>
    </source>
</evidence>
<dbReference type="InterPro" id="IPR012348">
    <property type="entry name" value="RNR-like"/>
</dbReference>
<dbReference type="Proteomes" id="UP000600139">
    <property type="component" value="Unassembled WGS sequence"/>
</dbReference>
<name>A0A934R2D5_9BACT</name>
<evidence type="ECO:0000256" key="1">
    <source>
        <dbReference type="SAM" id="SignalP"/>
    </source>
</evidence>
<dbReference type="RefSeq" id="WP_200350542.1">
    <property type="nucleotide sequence ID" value="NZ_BAABHZ010000008.1"/>
</dbReference>
<dbReference type="GO" id="GO:0016491">
    <property type="term" value="F:oxidoreductase activity"/>
    <property type="evidence" value="ECO:0007669"/>
    <property type="project" value="InterPro"/>
</dbReference>
<sequence length="83" mass="9143">MKTLITLLAASFIAGTTGLHAAPAKTKTYPKDVCIVSDNKLGSMGRVITKTHGDQEVKFCCKPCVKKFDKDPKKYLDNLNKKK</sequence>
<protein>
    <recommendedName>
        <fullName evidence="4">YHS domain-containing protein</fullName>
    </recommendedName>
</protein>
<feature type="chain" id="PRO_5037943477" description="YHS domain-containing protein" evidence="1">
    <location>
        <begin position="22"/>
        <end position="83"/>
    </location>
</feature>
<evidence type="ECO:0000313" key="2">
    <source>
        <dbReference type="EMBL" id="MBK1815579.1"/>
    </source>
</evidence>